<protein>
    <submittedName>
        <fullName evidence="1">Uncharacterized protein</fullName>
    </submittedName>
</protein>
<sequence>MKKRNASKCVQRNGIDSTTVSMAAPDSRSGTRSWRTAALRYTMAHSCSPKQFS</sequence>
<organism evidence="1">
    <name type="scientific">Mycobacterium xenopi 4042</name>
    <dbReference type="NCBI Taxonomy" id="1299334"/>
    <lineage>
        <taxon>Bacteria</taxon>
        <taxon>Bacillati</taxon>
        <taxon>Actinomycetota</taxon>
        <taxon>Actinomycetes</taxon>
        <taxon>Mycobacteriales</taxon>
        <taxon>Mycobacteriaceae</taxon>
        <taxon>Mycobacterium</taxon>
    </lineage>
</organism>
<accession>X8BH73</accession>
<gene>
    <name evidence="1" type="ORF">I553_6458</name>
</gene>
<name>X8BH73_MYCXE</name>
<dbReference type="AlphaFoldDB" id="X8BH73"/>
<reference evidence="1" key="1">
    <citation type="submission" date="2014-01" db="EMBL/GenBank/DDBJ databases">
        <authorList>
            <person name="Brown-Elliot B."/>
            <person name="Wallace R."/>
            <person name="Lenaerts A."/>
            <person name="Ordway D."/>
            <person name="DeGroote M.A."/>
            <person name="Parker T."/>
            <person name="Sizemore C."/>
            <person name="Tallon L.J."/>
            <person name="Sadzewicz L.K."/>
            <person name="Sengamalay N."/>
            <person name="Fraser C.M."/>
            <person name="Hine E."/>
            <person name="Shefchek K.A."/>
            <person name="Das S.P."/>
            <person name="Tettelin H."/>
        </authorList>
    </citation>
    <scope>NUCLEOTIDE SEQUENCE [LARGE SCALE GENOMIC DNA]</scope>
    <source>
        <strain evidence="1">4042</strain>
    </source>
</reference>
<comment type="caution">
    <text evidence="1">The sequence shown here is derived from an EMBL/GenBank/DDBJ whole genome shotgun (WGS) entry which is preliminary data.</text>
</comment>
<proteinExistence type="predicted"/>
<dbReference type="EMBL" id="JAOB01000042">
    <property type="protein sequence ID" value="EUA42598.1"/>
    <property type="molecule type" value="Genomic_DNA"/>
</dbReference>
<evidence type="ECO:0000313" key="1">
    <source>
        <dbReference type="EMBL" id="EUA42598.1"/>
    </source>
</evidence>